<accession>A0A7S1A9R1</accession>
<name>A0A7S1A9R1_NOCSC</name>
<keyword evidence="3" id="KW-0479">Metal-binding</keyword>
<proteinExistence type="predicted"/>
<dbReference type="InterPro" id="IPR050134">
    <property type="entry name" value="NAD-dep_sirtuin_deacylases"/>
</dbReference>
<dbReference type="EMBL" id="HBFQ01030522">
    <property type="protein sequence ID" value="CAD8847121.1"/>
    <property type="molecule type" value="Transcribed_RNA"/>
</dbReference>
<dbReference type="InterPro" id="IPR003000">
    <property type="entry name" value="Sirtuin"/>
</dbReference>
<feature type="binding site" evidence="3">
    <location>
        <position position="140"/>
    </location>
    <ligand>
        <name>Zn(2+)</name>
        <dbReference type="ChEBI" id="CHEBI:29105"/>
    </ligand>
</feature>
<dbReference type="PANTHER" id="PTHR11085">
    <property type="entry name" value="NAD-DEPENDENT PROTEIN DEACYLASE SIRTUIN-5, MITOCHONDRIAL-RELATED"/>
    <property type="match status" value="1"/>
</dbReference>
<feature type="binding site" evidence="3">
    <location>
        <position position="163"/>
    </location>
    <ligand>
        <name>Zn(2+)</name>
        <dbReference type="ChEBI" id="CHEBI:29105"/>
    </ligand>
</feature>
<dbReference type="Gene3D" id="3.40.50.1220">
    <property type="entry name" value="TPP-binding domain"/>
    <property type="match status" value="1"/>
</dbReference>
<gene>
    <name evidence="5" type="ORF">NSCI0253_LOCUS21471</name>
</gene>
<dbReference type="GO" id="GO:0046872">
    <property type="term" value="F:metal ion binding"/>
    <property type="evidence" value="ECO:0007669"/>
    <property type="project" value="UniProtKB-KW"/>
</dbReference>
<evidence type="ECO:0000256" key="3">
    <source>
        <dbReference type="PROSITE-ProRule" id="PRU00236"/>
    </source>
</evidence>
<evidence type="ECO:0000313" key="5">
    <source>
        <dbReference type="EMBL" id="CAD8847121.1"/>
    </source>
</evidence>
<feature type="active site" description="Proton acceptor" evidence="3">
    <location>
        <position position="132"/>
    </location>
</feature>
<dbReference type="InterPro" id="IPR026591">
    <property type="entry name" value="Sirtuin_cat_small_dom_sf"/>
</dbReference>
<evidence type="ECO:0000256" key="2">
    <source>
        <dbReference type="ARBA" id="ARBA00023027"/>
    </source>
</evidence>
<dbReference type="Pfam" id="PF02146">
    <property type="entry name" value="SIR2"/>
    <property type="match status" value="1"/>
</dbReference>
<dbReference type="AlphaFoldDB" id="A0A7S1A9R1"/>
<keyword evidence="2" id="KW-0520">NAD</keyword>
<dbReference type="GO" id="GO:0005634">
    <property type="term" value="C:nucleus"/>
    <property type="evidence" value="ECO:0007669"/>
    <property type="project" value="TreeGrafter"/>
</dbReference>
<dbReference type="Gene3D" id="3.30.1600.10">
    <property type="entry name" value="SIR2/SIRT2 'Small Domain"/>
    <property type="match status" value="1"/>
</dbReference>
<keyword evidence="1" id="KW-0808">Transferase</keyword>
<organism evidence="5">
    <name type="scientific">Noctiluca scintillans</name>
    <name type="common">Sea sparkle</name>
    <name type="synonym">Red tide dinoflagellate</name>
    <dbReference type="NCBI Taxonomy" id="2966"/>
    <lineage>
        <taxon>Eukaryota</taxon>
        <taxon>Sar</taxon>
        <taxon>Alveolata</taxon>
        <taxon>Dinophyceae</taxon>
        <taxon>Noctilucales</taxon>
        <taxon>Noctilucaceae</taxon>
        <taxon>Noctiluca</taxon>
    </lineage>
</organism>
<keyword evidence="3" id="KW-0862">Zinc</keyword>
<dbReference type="SUPFAM" id="SSF52467">
    <property type="entry name" value="DHS-like NAD/FAD-binding domain"/>
    <property type="match status" value="1"/>
</dbReference>
<dbReference type="InterPro" id="IPR029035">
    <property type="entry name" value="DHS-like_NAD/FAD-binding_dom"/>
</dbReference>
<reference evidence="5" key="1">
    <citation type="submission" date="2021-01" db="EMBL/GenBank/DDBJ databases">
        <authorList>
            <person name="Corre E."/>
            <person name="Pelletier E."/>
            <person name="Niang G."/>
            <person name="Scheremetjew M."/>
            <person name="Finn R."/>
            <person name="Kale V."/>
            <person name="Holt S."/>
            <person name="Cochrane G."/>
            <person name="Meng A."/>
            <person name="Brown T."/>
            <person name="Cohen L."/>
        </authorList>
    </citation>
    <scope>NUCLEOTIDE SEQUENCE</scope>
</reference>
<sequence length="264" mass="28595">MAGQREDVAMTQAVEAIGRANRCVVFSGAGCSADSGIGTFRGAGGAWGGCMGKIALVWGGTPVGWRWTPGLVWYRFVQDFYGPIVAARPHDGLFALAELQQTHFVGGRMQFVTMNVDSLHQMAGSQEVSEVHGSVQRFRCAECDAPVQPPMPLNPRSQPYCQCGGRVRPDVTLFTEGLPPDQWSSATDAIRKLKRGDVLIIVGTSSVVYPAASLPEIAKQRGVTLIEFNLELPTPLSELADIQIPGRATETLRHCVDRVLRRMG</sequence>
<evidence type="ECO:0000256" key="1">
    <source>
        <dbReference type="ARBA" id="ARBA00022679"/>
    </source>
</evidence>
<dbReference type="GO" id="GO:0017136">
    <property type="term" value="F:histone deacetylase activity, NAD-dependent"/>
    <property type="evidence" value="ECO:0007669"/>
    <property type="project" value="TreeGrafter"/>
</dbReference>
<dbReference type="GO" id="GO:0070403">
    <property type="term" value="F:NAD+ binding"/>
    <property type="evidence" value="ECO:0007669"/>
    <property type="project" value="InterPro"/>
</dbReference>
<feature type="binding site" evidence="3">
    <location>
        <position position="161"/>
    </location>
    <ligand>
        <name>Zn(2+)</name>
        <dbReference type="ChEBI" id="CHEBI:29105"/>
    </ligand>
</feature>
<dbReference type="PROSITE" id="PS50305">
    <property type="entry name" value="SIRTUIN"/>
    <property type="match status" value="1"/>
</dbReference>
<evidence type="ECO:0000259" key="4">
    <source>
        <dbReference type="PROSITE" id="PS50305"/>
    </source>
</evidence>
<protein>
    <recommendedName>
        <fullName evidence="4">Deacetylase sirtuin-type domain-containing protein</fullName>
    </recommendedName>
</protein>
<feature type="domain" description="Deacetylase sirtuin-type" evidence="4">
    <location>
        <begin position="3"/>
        <end position="264"/>
    </location>
</feature>
<feature type="binding site" evidence="3">
    <location>
        <position position="143"/>
    </location>
    <ligand>
        <name>Zn(2+)</name>
        <dbReference type="ChEBI" id="CHEBI:29105"/>
    </ligand>
</feature>
<dbReference type="InterPro" id="IPR026590">
    <property type="entry name" value="Ssirtuin_cat_dom"/>
</dbReference>
<dbReference type="PANTHER" id="PTHR11085:SF10">
    <property type="entry name" value="NAD-DEPENDENT PROTEIN DEACYLASE SIRTUIN-5, MITOCHONDRIAL-RELATED"/>
    <property type="match status" value="1"/>
</dbReference>